<reference evidence="5" key="1">
    <citation type="journal article" date="2019" name="Int. J. Syst. Evol. Microbiol.">
        <title>The Global Catalogue of Microorganisms (GCM) 10K type strain sequencing project: providing services to taxonomists for standard genome sequencing and annotation.</title>
        <authorList>
            <consortium name="The Broad Institute Genomics Platform"/>
            <consortium name="The Broad Institute Genome Sequencing Center for Infectious Disease"/>
            <person name="Wu L."/>
            <person name="Ma J."/>
        </authorList>
    </citation>
    <scope>NUCLEOTIDE SEQUENCE [LARGE SCALE GENOMIC DNA]</scope>
    <source>
        <strain evidence="5">CGMCC 1.13681</strain>
    </source>
</reference>
<protein>
    <submittedName>
        <fullName evidence="4">Helix-hairpin-helix domain-containing protein</fullName>
    </submittedName>
</protein>
<organism evidence="4 5">
    <name type="scientific">Streptomyces polyrhachis</name>
    <dbReference type="NCBI Taxonomy" id="1282885"/>
    <lineage>
        <taxon>Bacteria</taxon>
        <taxon>Bacillati</taxon>
        <taxon>Actinomycetota</taxon>
        <taxon>Actinomycetes</taxon>
        <taxon>Kitasatosporales</taxon>
        <taxon>Streptomycetaceae</taxon>
        <taxon>Streptomyces</taxon>
    </lineage>
</organism>
<dbReference type="Pfam" id="PF10531">
    <property type="entry name" value="SLBB"/>
    <property type="match status" value="1"/>
</dbReference>
<dbReference type="PANTHER" id="PTHR21180">
    <property type="entry name" value="ENDONUCLEASE/EXONUCLEASE/PHOSPHATASE FAMILY DOMAIN-CONTAINING PROTEIN 1"/>
    <property type="match status" value="1"/>
</dbReference>
<feature type="domain" description="Helix-hairpin-helix DNA-binding motif class 1" evidence="3">
    <location>
        <begin position="213"/>
        <end position="232"/>
    </location>
</feature>
<dbReference type="Gene3D" id="3.10.560.10">
    <property type="entry name" value="Outer membrane lipoprotein wza domain like"/>
    <property type="match status" value="1"/>
</dbReference>
<keyword evidence="2" id="KW-0472">Membrane</keyword>
<name>A0ABW2GLI9_9ACTN</name>
<evidence type="ECO:0000256" key="1">
    <source>
        <dbReference type="SAM" id="MobiDB-lite"/>
    </source>
</evidence>
<dbReference type="InterPro" id="IPR010994">
    <property type="entry name" value="RuvA_2-like"/>
</dbReference>
<keyword evidence="2" id="KW-0812">Transmembrane</keyword>
<feature type="region of interest" description="Disordered" evidence="1">
    <location>
        <begin position="53"/>
        <end position="72"/>
    </location>
</feature>
<gene>
    <name evidence="4" type="ORF">ACFQLX_20315</name>
</gene>
<feature type="transmembrane region" description="Helical" evidence="2">
    <location>
        <begin position="31"/>
        <end position="50"/>
    </location>
</feature>
<feature type="domain" description="Helix-hairpin-helix DNA-binding motif class 1" evidence="3">
    <location>
        <begin position="183"/>
        <end position="202"/>
    </location>
</feature>
<keyword evidence="5" id="KW-1185">Reference proteome</keyword>
<dbReference type="Gene3D" id="1.10.150.320">
    <property type="entry name" value="Photosystem II 12 kDa extrinsic protein"/>
    <property type="match status" value="1"/>
</dbReference>
<dbReference type="RefSeq" id="WP_386417191.1">
    <property type="nucleotide sequence ID" value="NZ_JBHSZO010000035.1"/>
</dbReference>
<evidence type="ECO:0000259" key="3">
    <source>
        <dbReference type="SMART" id="SM00278"/>
    </source>
</evidence>
<evidence type="ECO:0000313" key="5">
    <source>
        <dbReference type="Proteomes" id="UP001596413"/>
    </source>
</evidence>
<dbReference type="Proteomes" id="UP001596413">
    <property type="component" value="Unassembled WGS sequence"/>
</dbReference>
<dbReference type="PANTHER" id="PTHR21180:SF32">
    <property type="entry name" value="ENDONUCLEASE_EXONUCLEASE_PHOSPHATASE FAMILY DOMAIN-CONTAINING PROTEIN 1"/>
    <property type="match status" value="1"/>
</dbReference>
<evidence type="ECO:0000256" key="2">
    <source>
        <dbReference type="SAM" id="Phobius"/>
    </source>
</evidence>
<dbReference type="InterPro" id="IPR051675">
    <property type="entry name" value="Endo/Exo/Phosphatase_dom_1"/>
</dbReference>
<sequence length="235" mass="24196">MGGSADARAPSPVGRLRLWLWLRCGMELRTVLALTVVLVAAAAFAVHHLWTSRPQPLAPPQAERRAVAGPPAAAVPQQLPGAAREESGAAGQAAGQIVVDVVGKVRRPGLQRLARGARVEDALTAAGGVRPGTDTGTLNRARLLTDGEQLVVGAAQPPGAAPGIPNQAAQPGAPLSLNTATAEQLDGLPGIGPVLAGHIVDYRAQHGAFTSLDQLREVNGIGPQRFAELKRLVTL</sequence>
<dbReference type="InterPro" id="IPR019554">
    <property type="entry name" value="Soluble_ligand-bd"/>
</dbReference>
<proteinExistence type="predicted"/>
<dbReference type="Pfam" id="PF12836">
    <property type="entry name" value="HHH_3"/>
    <property type="match status" value="1"/>
</dbReference>
<dbReference type="SUPFAM" id="SSF47781">
    <property type="entry name" value="RuvA domain 2-like"/>
    <property type="match status" value="1"/>
</dbReference>
<comment type="caution">
    <text evidence="4">The sequence shown here is derived from an EMBL/GenBank/DDBJ whole genome shotgun (WGS) entry which is preliminary data.</text>
</comment>
<accession>A0ABW2GLI9</accession>
<dbReference type="SMART" id="SM00278">
    <property type="entry name" value="HhH1"/>
    <property type="match status" value="2"/>
</dbReference>
<dbReference type="EMBL" id="JBHSZO010000035">
    <property type="protein sequence ID" value="MFC7220487.1"/>
    <property type="molecule type" value="Genomic_DNA"/>
</dbReference>
<evidence type="ECO:0000313" key="4">
    <source>
        <dbReference type="EMBL" id="MFC7220487.1"/>
    </source>
</evidence>
<keyword evidence="2" id="KW-1133">Transmembrane helix</keyword>
<dbReference type="InterPro" id="IPR003583">
    <property type="entry name" value="Hlx-hairpin-Hlx_DNA-bd_motif"/>
</dbReference>